<dbReference type="Pfam" id="PF00005">
    <property type="entry name" value="ABC_tran"/>
    <property type="match status" value="1"/>
</dbReference>
<dbReference type="Proteomes" id="UP000067434">
    <property type="component" value="Chromosome"/>
</dbReference>
<evidence type="ECO:0000256" key="5">
    <source>
        <dbReference type="ARBA" id="ARBA00022967"/>
    </source>
</evidence>
<evidence type="ECO:0000259" key="7">
    <source>
        <dbReference type="PROSITE" id="PS50893"/>
    </source>
</evidence>
<dbReference type="HOGENOM" id="CLU_000604_1_1_2"/>
<dbReference type="OrthoDB" id="18368at2157"/>
<keyword evidence="1" id="KW-0813">Transport</keyword>
<accession>A0A0F7FH05</accession>
<keyword evidence="4" id="KW-0067">ATP-binding</keyword>
<keyword evidence="2" id="KW-1003">Cell membrane</keyword>
<dbReference type="PATRIC" id="fig|1550241.5.peg.551"/>
<dbReference type="CDD" id="cd03259">
    <property type="entry name" value="ABC_Carb_Solutes_like"/>
    <property type="match status" value="1"/>
</dbReference>
<dbReference type="Gene3D" id="3.40.50.300">
    <property type="entry name" value="P-loop containing nucleotide triphosphate hydrolases"/>
    <property type="match status" value="1"/>
</dbReference>
<reference evidence="8 9" key="1">
    <citation type="journal article" date="2015" name="Stand. Genomic Sci.">
        <title>Complete genome sequence of and proposal of Thermofilum uzonense sp. nov. a novel hyperthermophilic crenarchaeon and emended description of the genus Thermofilum.</title>
        <authorList>
            <person name="Toshchakov S.V."/>
            <person name="Korzhenkov A.A."/>
            <person name="Samarov N.I."/>
            <person name="Mazunin I.O."/>
            <person name="Mozhey O.I."/>
            <person name="Shmyr I.S."/>
            <person name="Derbikova K.S."/>
            <person name="Taranov E.A."/>
            <person name="Dominova I.N."/>
            <person name="Bonch-Osmolovskaya E.A."/>
            <person name="Patrushev M.V."/>
            <person name="Podosokorskaya O.A."/>
            <person name="Kublanov I.V."/>
        </authorList>
    </citation>
    <scope>NUCLEOTIDE SEQUENCE [LARGE SCALE GENOMIC DNA]</scope>
    <source>
        <strain evidence="8 9">1807-2</strain>
    </source>
</reference>
<dbReference type="PROSITE" id="PS00211">
    <property type="entry name" value="ABC_TRANSPORTER_1"/>
    <property type="match status" value="1"/>
</dbReference>
<gene>
    <name evidence="8" type="ORF">MA03_02685</name>
</gene>
<dbReference type="InterPro" id="IPR003439">
    <property type="entry name" value="ABC_transporter-like_ATP-bd"/>
</dbReference>
<dbReference type="InterPro" id="IPR017871">
    <property type="entry name" value="ABC_transporter-like_CS"/>
</dbReference>
<dbReference type="InterPro" id="IPR015853">
    <property type="entry name" value="ABC_transpr_FbpC"/>
</dbReference>
<dbReference type="STRING" id="1550241.MA03_02685"/>
<dbReference type="AlphaFoldDB" id="A0A0F7FH05"/>
<evidence type="ECO:0000256" key="4">
    <source>
        <dbReference type="ARBA" id="ARBA00022840"/>
    </source>
</evidence>
<organism evidence="8 9">
    <name type="scientific">Infirmifilum uzonense</name>
    <dbReference type="NCBI Taxonomy" id="1550241"/>
    <lineage>
        <taxon>Archaea</taxon>
        <taxon>Thermoproteota</taxon>
        <taxon>Thermoprotei</taxon>
        <taxon>Thermofilales</taxon>
        <taxon>Thermofilaceae</taxon>
        <taxon>Infirmifilum</taxon>
    </lineage>
</organism>
<dbReference type="PROSITE" id="PS50893">
    <property type="entry name" value="ABC_TRANSPORTER_2"/>
    <property type="match status" value="1"/>
</dbReference>
<feature type="domain" description="ABC transporter" evidence="7">
    <location>
        <begin position="4"/>
        <end position="239"/>
    </location>
</feature>
<dbReference type="GO" id="GO:0016887">
    <property type="term" value="F:ATP hydrolysis activity"/>
    <property type="evidence" value="ECO:0007669"/>
    <property type="project" value="InterPro"/>
</dbReference>
<dbReference type="InterPro" id="IPR027417">
    <property type="entry name" value="P-loop_NTPase"/>
</dbReference>
<dbReference type="GO" id="GO:0015408">
    <property type="term" value="F:ABC-type ferric iron transporter activity"/>
    <property type="evidence" value="ECO:0007669"/>
    <property type="project" value="InterPro"/>
</dbReference>
<dbReference type="InterPro" id="IPR008995">
    <property type="entry name" value="Mo/tungstate-bd_C_term_dom"/>
</dbReference>
<dbReference type="PANTHER" id="PTHR43875">
    <property type="entry name" value="MALTODEXTRIN IMPORT ATP-BINDING PROTEIN MSMX"/>
    <property type="match status" value="1"/>
</dbReference>
<dbReference type="PANTHER" id="PTHR43875:SF15">
    <property type="entry name" value="TREHALOSE IMPORT ATP-BINDING PROTEIN SUGC"/>
    <property type="match status" value="1"/>
</dbReference>
<keyword evidence="3" id="KW-0547">Nucleotide-binding</keyword>
<dbReference type="SUPFAM" id="SSF52540">
    <property type="entry name" value="P-loop containing nucleoside triphosphate hydrolases"/>
    <property type="match status" value="1"/>
</dbReference>
<protein>
    <recommendedName>
        <fullName evidence="7">ABC transporter domain-containing protein</fullName>
    </recommendedName>
</protein>
<dbReference type="InterPro" id="IPR047641">
    <property type="entry name" value="ABC_transpr_MalK/UgpC-like"/>
</dbReference>
<dbReference type="RefSeq" id="WP_052883794.1">
    <property type="nucleotide sequence ID" value="NZ_CP009961.1"/>
</dbReference>
<dbReference type="InterPro" id="IPR003593">
    <property type="entry name" value="AAA+_ATPase"/>
</dbReference>
<dbReference type="GO" id="GO:0055052">
    <property type="term" value="C:ATP-binding cassette (ABC) transporter complex, substrate-binding subunit-containing"/>
    <property type="evidence" value="ECO:0007669"/>
    <property type="project" value="TreeGrafter"/>
</dbReference>
<evidence type="ECO:0000313" key="9">
    <source>
        <dbReference type="Proteomes" id="UP000067434"/>
    </source>
</evidence>
<dbReference type="SUPFAM" id="SSF50331">
    <property type="entry name" value="MOP-like"/>
    <property type="match status" value="1"/>
</dbReference>
<proteinExistence type="predicted"/>
<dbReference type="EMBL" id="CP009961">
    <property type="protein sequence ID" value="AKG38392.1"/>
    <property type="molecule type" value="Genomic_DNA"/>
</dbReference>
<keyword evidence="6" id="KW-0472">Membrane</keyword>
<name>A0A0F7FH05_9CREN</name>
<evidence type="ECO:0000256" key="2">
    <source>
        <dbReference type="ARBA" id="ARBA00022475"/>
    </source>
</evidence>
<evidence type="ECO:0000313" key="8">
    <source>
        <dbReference type="EMBL" id="AKG38392.1"/>
    </source>
</evidence>
<dbReference type="Gene3D" id="2.40.50.100">
    <property type="match status" value="1"/>
</dbReference>
<evidence type="ECO:0000256" key="6">
    <source>
        <dbReference type="ARBA" id="ARBA00023136"/>
    </source>
</evidence>
<keyword evidence="5" id="KW-1278">Translocase</keyword>
<dbReference type="GeneID" id="25401102"/>
<dbReference type="GO" id="GO:0005524">
    <property type="term" value="F:ATP binding"/>
    <property type="evidence" value="ECO:0007669"/>
    <property type="project" value="UniProtKB-KW"/>
</dbReference>
<sequence length="348" mass="39100">MGMVELEGVTKSYGKNRVLEEISLSAEKNEFLVVLGASGEGKSTILNIISGVVRPDKGRVIIDGEVVDDSGKTYIPPEKRDIGYVFQNYALYPHMTAFDNIAFPLRMRKLPENEVKKRVLEVAEMLRISHVLDHKPSQLSGGQQQRVAVARAIVKEPKLLLMDEPFSNIDPALRASVRWELKVLVKKVGITTIMATHDQEEAMSLADRVALLRKGRFIQYDAPEKIYEHPVNAYVAEFIGGMNVLPLNDRLAGIIQEQLGVKVSTGEKLFGFRPEHTAISDTRGIPVRVLGGEFRGEKWVYVVDLGLDRPAKIFSQSRIQADTTIRILPRRLYFFGEDESTTRIEEIV</sequence>
<dbReference type="KEGG" id="thf:MA03_02685"/>
<dbReference type="FunFam" id="3.40.50.300:FF:000042">
    <property type="entry name" value="Maltose/maltodextrin ABC transporter, ATP-binding protein"/>
    <property type="match status" value="1"/>
</dbReference>
<keyword evidence="9" id="KW-1185">Reference proteome</keyword>
<evidence type="ECO:0000256" key="3">
    <source>
        <dbReference type="ARBA" id="ARBA00022741"/>
    </source>
</evidence>
<dbReference type="SMART" id="SM00382">
    <property type="entry name" value="AAA"/>
    <property type="match status" value="1"/>
</dbReference>
<evidence type="ECO:0000256" key="1">
    <source>
        <dbReference type="ARBA" id="ARBA00022448"/>
    </source>
</evidence>